<keyword evidence="2" id="KW-1185">Reference proteome</keyword>
<proteinExistence type="predicted"/>
<evidence type="ECO:0000313" key="1">
    <source>
        <dbReference type="EMBL" id="KAK9824938.1"/>
    </source>
</evidence>
<name>A0AAW1QUK2_9CHLO</name>
<reference evidence="1 2" key="1">
    <citation type="journal article" date="2024" name="Nat. Commun.">
        <title>Phylogenomics reveals the evolutionary origins of lichenization in chlorophyte algae.</title>
        <authorList>
            <person name="Puginier C."/>
            <person name="Libourel C."/>
            <person name="Otte J."/>
            <person name="Skaloud P."/>
            <person name="Haon M."/>
            <person name="Grisel S."/>
            <person name="Petersen M."/>
            <person name="Berrin J.G."/>
            <person name="Delaux P.M."/>
            <person name="Dal Grande F."/>
            <person name="Keller J."/>
        </authorList>
    </citation>
    <scope>NUCLEOTIDE SEQUENCE [LARGE SCALE GENOMIC DNA]</scope>
    <source>
        <strain evidence="1 2">SAG 2145</strain>
    </source>
</reference>
<organism evidence="1 2">
    <name type="scientific">Apatococcus lobatus</name>
    <dbReference type="NCBI Taxonomy" id="904363"/>
    <lineage>
        <taxon>Eukaryota</taxon>
        <taxon>Viridiplantae</taxon>
        <taxon>Chlorophyta</taxon>
        <taxon>core chlorophytes</taxon>
        <taxon>Trebouxiophyceae</taxon>
        <taxon>Chlorellales</taxon>
        <taxon>Chlorellaceae</taxon>
        <taxon>Apatococcus</taxon>
    </lineage>
</organism>
<dbReference type="Proteomes" id="UP001438707">
    <property type="component" value="Unassembled WGS sequence"/>
</dbReference>
<dbReference type="AlphaFoldDB" id="A0AAW1QUK2"/>
<dbReference type="EMBL" id="JALJOS010000027">
    <property type="protein sequence ID" value="KAK9824938.1"/>
    <property type="molecule type" value="Genomic_DNA"/>
</dbReference>
<evidence type="ECO:0000313" key="2">
    <source>
        <dbReference type="Proteomes" id="UP001438707"/>
    </source>
</evidence>
<accession>A0AAW1QUK2</accession>
<protein>
    <submittedName>
        <fullName evidence="1">Uncharacterized protein</fullName>
    </submittedName>
</protein>
<gene>
    <name evidence="1" type="ORF">WJX74_008680</name>
</gene>
<comment type="caution">
    <text evidence="1">The sequence shown here is derived from an EMBL/GenBank/DDBJ whole genome shotgun (WGS) entry which is preliminary data.</text>
</comment>
<sequence length="71" mass="8079">MRGLGTQQKLFFWPIRSSGVEQQRSVSSRTVLIPGRGLCWSGSFRNSGFWQTKLAWVQRQQLMMCVANMAG</sequence>